<dbReference type="Gene3D" id="3.40.50.300">
    <property type="entry name" value="P-loop containing nucleotide triphosphate hydrolases"/>
    <property type="match status" value="1"/>
</dbReference>
<accession>A0A7C4S5B4</accession>
<keyword evidence="2" id="KW-0547">Nucleotide-binding</keyword>
<name>A0A7C4S5B4_9EURY</name>
<proteinExistence type="inferred from homology"/>
<keyword evidence="3" id="KW-0378">Hydrolase</keyword>
<evidence type="ECO:0000256" key="3">
    <source>
        <dbReference type="ARBA" id="ARBA00022801"/>
    </source>
</evidence>
<keyword evidence="4" id="KW-0342">GTP-binding</keyword>
<evidence type="ECO:0000313" key="5">
    <source>
        <dbReference type="EMBL" id="HGE66169.1"/>
    </source>
</evidence>
<dbReference type="InterPro" id="IPR027417">
    <property type="entry name" value="P-loop_NTPase"/>
</dbReference>
<dbReference type="NCBIfam" id="NF010341">
    <property type="entry name" value="PRK13768.1-3"/>
    <property type="match status" value="1"/>
</dbReference>
<dbReference type="PANTHER" id="PTHR21231">
    <property type="entry name" value="XPA-BINDING PROTEIN 1-RELATED"/>
    <property type="match status" value="1"/>
</dbReference>
<dbReference type="GO" id="GO:0003924">
    <property type="term" value="F:GTPase activity"/>
    <property type="evidence" value="ECO:0007669"/>
    <property type="project" value="TreeGrafter"/>
</dbReference>
<dbReference type="Pfam" id="PF03029">
    <property type="entry name" value="ATP_bind_1"/>
    <property type="match status" value="1"/>
</dbReference>
<protein>
    <submittedName>
        <fullName evidence="6">GTPase</fullName>
    </submittedName>
</protein>
<comment type="caution">
    <text evidence="6">The sequence shown here is derived from an EMBL/GenBank/DDBJ whole genome shotgun (WGS) entry which is preliminary data.</text>
</comment>
<evidence type="ECO:0000256" key="2">
    <source>
        <dbReference type="ARBA" id="ARBA00022741"/>
    </source>
</evidence>
<dbReference type="PANTHER" id="PTHR21231:SF8">
    <property type="entry name" value="GPN-LOOP GTPASE 1"/>
    <property type="match status" value="1"/>
</dbReference>
<dbReference type="EMBL" id="DTPI01000023">
    <property type="protein sequence ID" value="HGE66169.1"/>
    <property type="molecule type" value="Genomic_DNA"/>
</dbReference>
<dbReference type="InterPro" id="IPR004130">
    <property type="entry name" value="Gpn"/>
</dbReference>
<evidence type="ECO:0000313" key="6">
    <source>
        <dbReference type="EMBL" id="HGU59209.1"/>
    </source>
</evidence>
<dbReference type="SUPFAM" id="SSF52540">
    <property type="entry name" value="P-loop containing nucleoside triphosphate hydrolases"/>
    <property type="match status" value="1"/>
</dbReference>
<sequence>MDKIYVFFIGSAGSGKTYLTKAFSDYLEFKKIDHIIVNLDPGAGNLPYSADIDVREWFRIEDIMEKYDVGPNGAQIIASDLIVTKIEDIVDEIDLYNANYVLVDTPGQMELFTLRASSEILIGVLGRNNCVSVFLFDPIVSQQASGFLSLVFLYSSAIMRLNIPQIPVLSKVDILPEHTLRKILEWSQSPEALYDAVSKERGLSLDLFHLLRDLGLFRPLIPVSSRTGEGMDDIYDLIQEIYYSGEDLERILS</sequence>
<dbReference type="EMBL" id="DTAK01000018">
    <property type="protein sequence ID" value="HGU59209.1"/>
    <property type="molecule type" value="Genomic_DNA"/>
</dbReference>
<comment type="similarity">
    <text evidence="1">Belongs to the GPN-loop GTPase family.</text>
</comment>
<dbReference type="AlphaFoldDB" id="A0A7C4S5B4"/>
<dbReference type="GO" id="GO:0005525">
    <property type="term" value="F:GTP binding"/>
    <property type="evidence" value="ECO:0007669"/>
    <property type="project" value="UniProtKB-KW"/>
</dbReference>
<reference evidence="6" key="1">
    <citation type="journal article" date="2020" name="mSystems">
        <title>Genome- and Community-Level Interaction Insights into Carbon Utilization and Element Cycling Functions of Hydrothermarchaeota in Hydrothermal Sediment.</title>
        <authorList>
            <person name="Zhou Z."/>
            <person name="Liu Y."/>
            <person name="Xu W."/>
            <person name="Pan J."/>
            <person name="Luo Z.H."/>
            <person name="Li M."/>
        </authorList>
    </citation>
    <scope>NUCLEOTIDE SEQUENCE [LARGE SCALE GENOMIC DNA]</scope>
    <source>
        <strain evidence="6">SpSt-62</strain>
        <strain evidence="5">SpSt-97</strain>
    </source>
</reference>
<evidence type="ECO:0000256" key="4">
    <source>
        <dbReference type="ARBA" id="ARBA00023134"/>
    </source>
</evidence>
<organism evidence="6">
    <name type="scientific">Geoglobus ahangari</name>
    <dbReference type="NCBI Taxonomy" id="113653"/>
    <lineage>
        <taxon>Archaea</taxon>
        <taxon>Methanobacteriati</taxon>
        <taxon>Methanobacteriota</taxon>
        <taxon>Archaeoglobi</taxon>
        <taxon>Archaeoglobales</taxon>
        <taxon>Archaeoglobaceae</taxon>
        <taxon>Geoglobus</taxon>
    </lineage>
</organism>
<evidence type="ECO:0000256" key="1">
    <source>
        <dbReference type="ARBA" id="ARBA00005290"/>
    </source>
</evidence>
<gene>
    <name evidence="6" type="ORF">ENT89_03315</name>
    <name evidence="5" type="ORF">ENX77_03455</name>
</gene>